<keyword evidence="2" id="KW-1185">Reference proteome</keyword>
<sequence>MPAFPGAEGFGRYTTGGRGGVVYHVTTLDDNETEGTLRHALMQEGKRTIVFDVAGTIFLKKPLRVVNSDLTIAGQTAPGEGICIAGNQFTLKGDNTIMRYVRVRVGNEQGGSPDGIGGTDFHRMIIDHCSVSWSVDECCSVYGGEDFTVQWCIFSEPLRFGGHQKGGSHGYGAIFGGARASYHHNLLAHGESRMPRLGPRPGTQTREHVDVRNNVIYNWAGAGCYGFEGMAVNMVNNYYKPGPATPKNNRVGYRIAAPGIRTTRYVTGKDGRPNAWKPMEHVWGRFYINGNVMEGNDEVTRDNWTRGVLEQIDPRTNDGLFNDSIAKAIQLSEPIDYGTITTHSANEAFHRVLEEAGCSNVRDIIDRRIIQETLTGTATFHGSMSGDSRSFPGFIDSQNDVIPAGETSPWPELKATKKQIADLKDTDGDGIPDKWEKAHGLNAKDKTDGNLCTLSKEGYTNLEVYLNSLVEIKVPK</sequence>
<comment type="caution">
    <text evidence="1">The sequence shown here is derived from an EMBL/GenBank/DDBJ whole genome shotgun (WGS) entry which is preliminary data.</text>
</comment>
<proteinExistence type="predicted"/>
<dbReference type="EMBL" id="SRZC01000008">
    <property type="protein sequence ID" value="TGX82703.1"/>
    <property type="molecule type" value="Genomic_DNA"/>
</dbReference>
<protein>
    <submittedName>
        <fullName evidence="1">Pectate lyase</fullName>
    </submittedName>
</protein>
<evidence type="ECO:0000313" key="2">
    <source>
        <dbReference type="Proteomes" id="UP000308886"/>
    </source>
</evidence>
<name>A0AC61QSB9_9BACT</name>
<keyword evidence="1" id="KW-0456">Lyase</keyword>
<gene>
    <name evidence="1" type="ORF">E5358_06360</name>
</gene>
<reference evidence="1" key="1">
    <citation type="submission" date="2019-04" db="EMBL/GenBank/DDBJ databases">
        <title>Microbes associate with the intestines of laboratory mice.</title>
        <authorList>
            <person name="Navarre W."/>
            <person name="Wong E."/>
            <person name="Huang K."/>
            <person name="Tropini C."/>
            <person name="Ng K."/>
            <person name="Yu B."/>
        </authorList>
    </citation>
    <scope>NUCLEOTIDE SEQUENCE</scope>
    <source>
        <strain evidence="1">NM73_A23</strain>
    </source>
</reference>
<evidence type="ECO:0000313" key="1">
    <source>
        <dbReference type="EMBL" id="TGX82703.1"/>
    </source>
</evidence>
<accession>A0AC61QSB9</accession>
<organism evidence="1 2">
    <name type="scientific">Palleniella muris</name>
    <dbReference type="NCBI Taxonomy" id="3038145"/>
    <lineage>
        <taxon>Bacteria</taxon>
        <taxon>Pseudomonadati</taxon>
        <taxon>Bacteroidota</taxon>
        <taxon>Bacteroidia</taxon>
        <taxon>Bacteroidales</taxon>
        <taxon>Prevotellaceae</taxon>
        <taxon>Palleniella</taxon>
    </lineage>
</organism>
<dbReference type="Proteomes" id="UP000308886">
    <property type="component" value="Unassembled WGS sequence"/>
</dbReference>